<evidence type="ECO:0000256" key="1">
    <source>
        <dbReference type="ARBA" id="ARBA00002549"/>
    </source>
</evidence>
<evidence type="ECO:0000313" key="7">
    <source>
        <dbReference type="EMBL" id="RAL47584.1"/>
    </source>
</evidence>
<accession>A0A328DPP3</accession>
<dbReference type="PRINTS" id="PR00160">
    <property type="entry name" value="GLUTAREDOXIN"/>
</dbReference>
<name>A0A328DPP3_9ASTE</name>
<gene>
    <name evidence="7" type="ORF">DM860_011322</name>
</gene>
<dbReference type="Pfam" id="PF00462">
    <property type="entry name" value="Glutaredoxin"/>
    <property type="match status" value="1"/>
</dbReference>
<evidence type="ECO:0000259" key="6">
    <source>
        <dbReference type="Pfam" id="PF00462"/>
    </source>
</evidence>
<feature type="domain" description="Glutaredoxin" evidence="6">
    <location>
        <begin position="32"/>
        <end position="94"/>
    </location>
</feature>
<dbReference type="PROSITE" id="PS51354">
    <property type="entry name" value="GLUTAREDOXIN_2"/>
    <property type="match status" value="1"/>
</dbReference>
<comment type="function">
    <text evidence="1">Has a glutathione-disulfide oxidoreductase activity in the presence of NADPH and glutathione reductase. Reduces low molecular weight disulfides and proteins.</text>
</comment>
<dbReference type="GO" id="GO:0005737">
    <property type="term" value="C:cytoplasm"/>
    <property type="evidence" value="ECO:0007669"/>
    <property type="project" value="TreeGrafter"/>
</dbReference>
<dbReference type="NCBIfam" id="TIGR02180">
    <property type="entry name" value="GRX_euk"/>
    <property type="match status" value="1"/>
</dbReference>
<comment type="similarity">
    <text evidence="2">Belongs to the glutaredoxin family. CPYC subfamily.</text>
</comment>
<evidence type="ECO:0000256" key="4">
    <source>
        <dbReference type="ARBA" id="ARBA00023284"/>
    </source>
</evidence>
<keyword evidence="3" id="KW-0813">Transport</keyword>
<dbReference type="PANTHER" id="PTHR45694:SF14">
    <property type="entry name" value="GLUTAREDOXIN-C2"/>
    <property type="match status" value="1"/>
</dbReference>
<evidence type="ECO:0000256" key="2">
    <source>
        <dbReference type="ARBA" id="ARBA00007190"/>
    </source>
</evidence>
<dbReference type="InterPro" id="IPR011899">
    <property type="entry name" value="Glutaredoxin_euk/vir"/>
</dbReference>
<comment type="caution">
    <text evidence="7">The sequence shown here is derived from an EMBL/GenBank/DDBJ whole genome shotgun (WGS) entry which is preliminary data.</text>
</comment>
<dbReference type="InterPro" id="IPR014025">
    <property type="entry name" value="Glutaredoxin_subgr"/>
</dbReference>
<evidence type="ECO:0000256" key="5">
    <source>
        <dbReference type="SAM" id="MobiDB-lite"/>
    </source>
</evidence>
<organism evidence="7 8">
    <name type="scientific">Cuscuta australis</name>
    <dbReference type="NCBI Taxonomy" id="267555"/>
    <lineage>
        <taxon>Eukaryota</taxon>
        <taxon>Viridiplantae</taxon>
        <taxon>Streptophyta</taxon>
        <taxon>Embryophyta</taxon>
        <taxon>Tracheophyta</taxon>
        <taxon>Spermatophyta</taxon>
        <taxon>Magnoliopsida</taxon>
        <taxon>eudicotyledons</taxon>
        <taxon>Gunneridae</taxon>
        <taxon>Pentapetalae</taxon>
        <taxon>asterids</taxon>
        <taxon>lamiids</taxon>
        <taxon>Solanales</taxon>
        <taxon>Convolvulaceae</taxon>
        <taxon>Cuscuteae</taxon>
        <taxon>Cuscuta</taxon>
        <taxon>Cuscuta subgen. Grammica</taxon>
        <taxon>Cuscuta sect. Cleistogrammica</taxon>
    </lineage>
</organism>
<dbReference type="InterPro" id="IPR002109">
    <property type="entry name" value="Glutaredoxin"/>
</dbReference>
<dbReference type="InterPro" id="IPR036249">
    <property type="entry name" value="Thioredoxin-like_sf"/>
</dbReference>
<sequence>MGSPLSTNKMASNEAAEKALAKAQEIVSSHPVVVFSKTYCGFCKTVKKLLSDLGAAQEVIELDEESDGAAIQDALHAWTKQRSVPNVFIGGKHVGGCDDTQKLHREGKLVPMLEEAKVKDAGALANEHPAQPSKDNDDISGKAPALL</sequence>
<dbReference type="Gene3D" id="3.40.30.10">
    <property type="entry name" value="Glutaredoxin"/>
    <property type="match status" value="1"/>
</dbReference>
<keyword evidence="8" id="KW-1185">Reference proteome</keyword>
<dbReference type="FunFam" id="3.40.30.10:FF:000093">
    <property type="entry name" value="Glutaredoxin 2"/>
    <property type="match status" value="1"/>
</dbReference>
<dbReference type="AlphaFoldDB" id="A0A328DPP3"/>
<dbReference type="EMBL" id="NQVE01000114">
    <property type="protein sequence ID" value="RAL47584.1"/>
    <property type="molecule type" value="Genomic_DNA"/>
</dbReference>
<reference evidence="7 8" key="1">
    <citation type="submission" date="2018-06" db="EMBL/GenBank/DDBJ databases">
        <title>The Genome of Cuscuta australis (Dodder) Provides Insight into the Evolution of Plant Parasitism.</title>
        <authorList>
            <person name="Liu H."/>
        </authorList>
    </citation>
    <scope>NUCLEOTIDE SEQUENCE [LARGE SCALE GENOMIC DNA]</scope>
    <source>
        <strain evidence="8">cv. Yunnan</strain>
        <tissue evidence="7">Vines</tissue>
    </source>
</reference>
<keyword evidence="4" id="KW-0676">Redox-active center</keyword>
<protein>
    <recommendedName>
        <fullName evidence="6">Glutaredoxin domain-containing protein</fullName>
    </recommendedName>
</protein>
<dbReference type="GO" id="GO:0034599">
    <property type="term" value="P:cellular response to oxidative stress"/>
    <property type="evidence" value="ECO:0007669"/>
    <property type="project" value="TreeGrafter"/>
</dbReference>
<dbReference type="GO" id="GO:0015038">
    <property type="term" value="F:glutathione disulfide oxidoreductase activity"/>
    <property type="evidence" value="ECO:0007669"/>
    <property type="project" value="TreeGrafter"/>
</dbReference>
<dbReference type="CDD" id="cd03419">
    <property type="entry name" value="GRX_GRXh_1_2_like"/>
    <property type="match status" value="1"/>
</dbReference>
<keyword evidence="3" id="KW-0249">Electron transport</keyword>
<feature type="region of interest" description="Disordered" evidence="5">
    <location>
        <begin position="120"/>
        <end position="147"/>
    </location>
</feature>
<proteinExistence type="inferred from homology"/>
<dbReference type="Proteomes" id="UP000249390">
    <property type="component" value="Unassembled WGS sequence"/>
</dbReference>
<dbReference type="PANTHER" id="PTHR45694">
    <property type="entry name" value="GLUTAREDOXIN 2"/>
    <property type="match status" value="1"/>
</dbReference>
<evidence type="ECO:0000313" key="8">
    <source>
        <dbReference type="Proteomes" id="UP000249390"/>
    </source>
</evidence>
<dbReference type="SUPFAM" id="SSF52833">
    <property type="entry name" value="Thioredoxin-like"/>
    <property type="match status" value="1"/>
</dbReference>
<evidence type="ECO:0000256" key="3">
    <source>
        <dbReference type="ARBA" id="ARBA00022982"/>
    </source>
</evidence>